<dbReference type="GeneID" id="55290489"/>
<dbReference type="PANTHER" id="PTHR11435:SF1">
    <property type="entry name" value="NADH-UBIQUINONE OXIDOREDUCTASE CHAIN 6"/>
    <property type="match status" value="1"/>
</dbReference>
<evidence type="ECO:0000256" key="1">
    <source>
        <dbReference type="ARBA" id="ARBA00004225"/>
    </source>
</evidence>
<evidence type="ECO:0000256" key="15">
    <source>
        <dbReference type="ARBA" id="ARBA00049551"/>
    </source>
</evidence>
<evidence type="ECO:0000256" key="12">
    <source>
        <dbReference type="ARBA" id="ARBA00023128"/>
    </source>
</evidence>
<comment type="catalytic activity">
    <reaction evidence="15">
        <text>a ubiquinone + NADH + 5 H(+)(in) = a ubiquinol + NAD(+) + 4 H(+)(out)</text>
        <dbReference type="Rhea" id="RHEA:29091"/>
        <dbReference type="Rhea" id="RHEA-COMP:9565"/>
        <dbReference type="Rhea" id="RHEA-COMP:9566"/>
        <dbReference type="ChEBI" id="CHEBI:15378"/>
        <dbReference type="ChEBI" id="CHEBI:16389"/>
        <dbReference type="ChEBI" id="CHEBI:17976"/>
        <dbReference type="ChEBI" id="CHEBI:57540"/>
        <dbReference type="ChEBI" id="CHEBI:57945"/>
        <dbReference type="EC" id="7.1.1.2"/>
    </reaction>
</comment>
<dbReference type="AlphaFoldDB" id="A0A6H0N428"/>
<accession>A0A6H0N428</accession>
<evidence type="ECO:0000256" key="16">
    <source>
        <dbReference type="SAM" id="Phobius"/>
    </source>
</evidence>
<evidence type="ECO:0000256" key="10">
    <source>
        <dbReference type="ARBA" id="ARBA00022989"/>
    </source>
</evidence>
<evidence type="ECO:0000256" key="3">
    <source>
        <dbReference type="ARBA" id="ARBA00012944"/>
    </source>
</evidence>
<keyword evidence="13 16" id="KW-0472">Membrane</keyword>
<dbReference type="InterPro" id="IPR050269">
    <property type="entry name" value="ComplexI_Subunit6"/>
</dbReference>
<sequence>MTTLLIINLWTLSIMFLFMSHPLSFGFILLLMTTMISLITGMMNYNYWFSYVLFIVMAGGMLVLFIYMTSIASNEKFSFSANLLIILLIMILISATALIIDTYLSATSVFMYDLTPQNSMKDHSKSLNKFFNQPNLPNMYMIIIYLFITLIMVVKISNIKYGPLRQKL</sequence>
<evidence type="ECO:0000256" key="6">
    <source>
        <dbReference type="ARBA" id="ARBA00022660"/>
    </source>
</evidence>
<keyword evidence="5" id="KW-0813">Transport</keyword>
<evidence type="ECO:0000256" key="7">
    <source>
        <dbReference type="ARBA" id="ARBA00022692"/>
    </source>
</evidence>
<feature type="transmembrane region" description="Helical" evidence="16">
    <location>
        <begin position="79"/>
        <end position="100"/>
    </location>
</feature>
<keyword evidence="7 16" id="KW-0812">Transmembrane</keyword>
<evidence type="ECO:0000256" key="9">
    <source>
        <dbReference type="ARBA" id="ARBA00022982"/>
    </source>
</evidence>
<name>A0A6H0N428_9CUCU</name>
<evidence type="ECO:0000256" key="4">
    <source>
        <dbReference type="ARBA" id="ARBA00021095"/>
    </source>
</evidence>
<dbReference type="EC" id="7.1.1.2" evidence="3"/>
<dbReference type="CTD" id="4541"/>
<evidence type="ECO:0000256" key="8">
    <source>
        <dbReference type="ARBA" id="ARBA00022967"/>
    </source>
</evidence>
<keyword evidence="6" id="KW-0679">Respiratory chain</keyword>
<protein>
    <recommendedName>
        <fullName evidence="4">NADH-ubiquinone oxidoreductase chain 6</fullName>
        <ecNumber evidence="3">7.1.1.2</ecNumber>
    </recommendedName>
    <alternativeName>
        <fullName evidence="14">NADH dehydrogenase subunit 6</fullName>
    </alternativeName>
</protein>
<dbReference type="GO" id="GO:0031966">
    <property type="term" value="C:mitochondrial membrane"/>
    <property type="evidence" value="ECO:0007669"/>
    <property type="project" value="UniProtKB-SubCell"/>
</dbReference>
<keyword evidence="12 17" id="KW-0496">Mitochondrion</keyword>
<evidence type="ECO:0000256" key="11">
    <source>
        <dbReference type="ARBA" id="ARBA00023027"/>
    </source>
</evidence>
<geneLocation type="mitochondrion" evidence="17"/>
<proteinExistence type="inferred from homology"/>
<keyword evidence="11" id="KW-0520">NAD</keyword>
<evidence type="ECO:0000256" key="5">
    <source>
        <dbReference type="ARBA" id="ARBA00022448"/>
    </source>
</evidence>
<comment type="similarity">
    <text evidence="2">Belongs to the complex I subunit 6 family.</text>
</comment>
<reference evidence="17" key="1">
    <citation type="journal article" date="2020" name="Syst. Entomol.">
        <title>Museomics reveals extensive cryptic diversity of Australian prionine longhorn beetles with implications for their classification and conservation.</title>
        <authorList>
            <person name="Jin M."/>
            <person name="Zwick A."/>
            <person name="Slipinski A."/>
            <person name="Keyzer R."/>
            <person name="Pang H."/>
        </authorList>
    </citation>
    <scope>NUCLEOTIDE SEQUENCE</scope>
</reference>
<keyword evidence="9" id="KW-0249">Electron transport</keyword>
<dbReference type="GO" id="GO:0008137">
    <property type="term" value="F:NADH dehydrogenase (ubiquinone) activity"/>
    <property type="evidence" value="ECO:0007669"/>
    <property type="project" value="UniProtKB-EC"/>
</dbReference>
<dbReference type="EMBL" id="MN607219">
    <property type="protein sequence ID" value="QIV24533.1"/>
    <property type="molecule type" value="Genomic_DNA"/>
</dbReference>
<evidence type="ECO:0000313" key="17">
    <source>
        <dbReference type="EMBL" id="QIV24533.1"/>
    </source>
</evidence>
<organism evidence="17">
    <name type="scientific">Paulhutchinsonia pilosicollis</name>
    <dbReference type="NCBI Taxonomy" id="2607198"/>
    <lineage>
        <taxon>Eukaryota</taxon>
        <taxon>Metazoa</taxon>
        <taxon>Ecdysozoa</taxon>
        <taxon>Arthropoda</taxon>
        <taxon>Hexapoda</taxon>
        <taxon>Insecta</taxon>
        <taxon>Pterygota</taxon>
        <taxon>Neoptera</taxon>
        <taxon>Endopterygota</taxon>
        <taxon>Coleoptera</taxon>
        <taxon>Polyphaga</taxon>
        <taxon>Cucujiformia</taxon>
        <taxon>Chrysomeloidea</taxon>
        <taxon>Cerambycidae</taxon>
        <taxon>Prioninae</taxon>
        <taxon>Prioninae incertae sedis</taxon>
        <taxon>Paulhutchinsonia</taxon>
    </lineage>
</organism>
<feature type="transmembrane region" description="Helical" evidence="16">
    <location>
        <begin position="12"/>
        <end position="39"/>
    </location>
</feature>
<keyword evidence="8" id="KW-1278">Translocase</keyword>
<evidence type="ECO:0000256" key="13">
    <source>
        <dbReference type="ARBA" id="ARBA00023136"/>
    </source>
</evidence>
<dbReference type="PANTHER" id="PTHR11435">
    <property type="entry name" value="NADH UBIQUINONE OXIDOREDUCTASE SUBUNIT ND6"/>
    <property type="match status" value="1"/>
</dbReference>
<dbReference type="RefSeq" id="YP_009827456.1">
    <property type="nucleotide sequence ID" value="NC_048496.1"/>
</dbReference>
<gene>
    <name evidence="17" type="primary">ND6</name>
</gene>
<feature type="transmembrane region" description="Helical" evidence="16">
    <location>
        <begin position="139"/>
        <end position="157"/>
    </location>
</feature>
<comment type="subcellular location">
    <subcellularLocation>
        <location evidence="1">Mitochondrion membrane</location>
        <topology evidence="1">Multi-pass membrane protein</topology>
    </subcellularLocation>
</comment>
<keyword evidence="10 16" id="KW-1133">Transmembrane helix</keyword>
<evidence type="ECO:0000256" key="2">
    <source>
        <dbReference type="ARBA" id="ARBA00005698"/>
    </source>
</evidence>
<feature type="transmembrane region" description="Helical" evidence="16">
    <location>
        <begin position="45"/>
        <end position="67"/>
    </location>
</feature>
<evidence type="ECO:0000256" key="14">
    <source>
        <dbReference type="ARBA" id="ARBA00031019"/>
    </source>
</evidence>